<accession>U1X2R3</accession>
<name>U1X2R3_ANEAE</name>
<dbReference type="InterPro" id="IPR003593">
    <property type="entry name" value="AAA+_ATPase"/>
</dbReference>
<dbReference type="HOGENOM" id="CLU_000604_1_2_9"/>
<keyword evidence="5" id="KW-1185">Reference proteome</keyword>
<dbReference type="PROSITE" id="PS50893">
    <property type="entry name" value="ABC_TRANSPORTER_2"/>
    <property type="match status" value="1"/>
</dbReference>
<dbReference type="Gene3D" id="3.40.50.300">
    <property type="entry name" value="P-loop containing nucleotide triphosphate hydrolases"/>
    <property type="match status" value="1"/>
</dbReference>
<dbReference type="PANTHER" id="PTHR43582:SF2">
    <property type="entry name" value="LINEARMYCIN RESISTANCE ATP-BINDING PROTEIN LNRL"/>
    <property type="match status" value="1"/>
</dbReference>
<dbReference type="PATRIC" id="fig|649747.3.peg.2809"/>
<dbReference type="EMBL" id="AWSJ01000189">
    <property type="protein sequence ID" value="ERI08823.1"/>
    <property type="molecule type" value="Genomic_DNA"/>
</dbReference>
<dbReference type="PANTHER" id="PTHR43582">
    <property type="entry name" value="LINEARMYCIN RESISTANCE ATP-BINDING PROTEIN LNRL"/>
    <property type="match status" value="1"/>
</dbReference>
<evidence type="ECO:0000259" key="3">
    <source>
        <dbReference type="PROSITE" id="PS50893"/>
    </source>
</evidence>
<keyword evidence="2 4" id="KW-0067">ATP-binding</keyword>
<proteinExistence type="predicted"/>
<sequence>MSGEERKAAVFITIRDISKRYGSKSVLHNVNLEISRGEMFGVGGENGAGKSTLLSIIASVIKPSSGEVLLDGVSVQRGGSAIRKQIGYVPQELALYPSLRGIDNLAFWGKMYGLRGKQLALRMDEIIDIIDLRDRIKERVDAYSGGMKRRLNLGVALLHKPELLILDEPTAGVDVRSRRHIIETLKEMSKRGCTILYTSHHLEEMEACDRIGVLKGGEILAVGITQEVQHHLKGENLHGIER</sequence>
<reference evidence="4 5" key="1">
    <citation type="submission" date="2013-08" db="EMBL/GenBank/DDBJ databases">
        <authorList>
            <person name="Weinstock G."/>
            <person name="Sodergren E."/>
            <person name="Wylie T."/>
            <person name="Fulton L."/>
            <person name="Fulton R."/>
            <person name="Fronick C."/>
            <person name="O'Laughlin M."/>
            <person name="Godfrey J."/>
            <person name="Miner T."/>
            <person name="Herter B."/>
            <person name="Appelbaum E."/>
            <person name="Cordes M."/>
            <person name="Lek S."/>
            <person name="Wollam A."/>
            <person name="Pepin K.H."/>
            <person name="Palsikar V.B."/>
            <person name="Mitreva M."/>
            <person name="Wilson R.K."/>
        </authorList>
    </citation>
    <scope>NUCLEOTIDE SEQUENCE [LARGE SCALE GENOMIC DNA]</scope>
    <source>
        <strain evidence="4 5">ATCC 12856</strain>
    </source>
</reference>
<dbReference type="PROSITE" id="PS00211">
    <property type="entry name" value="ABC_TRANSPORTER_1"/>
    <property type="match status" value="1"/>
</dbReference>
<dbReference type="GO" id="GO:0005524">
    <property type="term" value="F:ATP binding"/>
    <property type="evidence" value="ECO:0007669"/>
    <property type="project" value="UniProtKB-KW"/>
</dbReference>
<dbReference type="InterPro" id="IPR027417">
    <property type="entry name" value="P-loop_NTPase"/>
</dbReference>
<dbReference type="CDD" id="cd03230">
    <property type="entry name" value="ABC_DR_subfamily_A"/>
    <property type="match status" value="1"/>
</dbReference>
<dbReference type="GO" id="GO:0016887">
    <property type="term" value="F:ATP hydrolysis activity"/>
    <property type="evidence" value="ECO:0007669"/>
    <property type="project" value="InterPro"/>
</dbReference>
<evidence type="ECO:0000256" key="2">
    <source>
        <dbReference type="ARBA" id="ARBA00022840"/>
    </source>
</evidence>
<evidence type="ECO:0000256" key="1">
    <source>
        <dbReference type="ARBA" id="ARBA00022741"/>
    </source>
</evidence>
<dbReference type="Proteomes" id="UP000016511">
    <property type="component" value="Unassembled WGS sequence"/>
</dbReference>
<gene>
    <name evidence="4" type="ORF">HMPREF0083_03105</name>
</gene>
<keyword evidence="1" id="KW-0547">Nucleotide-binding</keyword>
<dbReference type="SUPFAM" id="SSF52540">
    <property type="entry name" value="P-loop containing nucleoside triphosphate hydrolases"/>
    <property type="match status" value="1"/>
</dbReference>
<dbReference type="InterPro" id="IPR003439">
    <property type="entry name" value="ABC_transporter-like_ATP-bd"/>
</dbReference>
<protein>
    <submittedName>
        <fullName evidence="4">ABC transporter, ATP-binding protein SagG family protein</fullName>
    </submittedName>
</protein>
<evidence type="ECO:0000313" key="4">
    <source>
        <dbReference type="EMBL" id="ERI08823.1"/>
    </source>
</evidence>
<dbReference type="AlphaFoldDB" id="U1X2R3"/>
<dbReference type="InterPro" id="IPR017871">
    <property type="entry name" value="ABC_transporter-like_CS"/>
</dbReference>
<feature type="domain" description="ABC transporter" evidence="3">
    <location>
        <begin position="12"/>
        <end position="241"/>
    </location>
</feature>
<dbReference type="SMART" id="SM00382">
    <property type="entry name" value="AAA"/>
    <property type="match status" value="1"/>
</dbReference>
<comment type="caution">
    <text evidence="4">The sequence shown here is derived from an EMBL/GenBank/DDBJ whole genome shotgun (WGS) entry which is preliminary data.</text>
</comment>
<dbReference type="Pfam" id="PF00005">
    <property type="entry name" value="ABC_tran"/>
    <property type="match status" value="1"/>
</dbReference>
<organism evidence="4 5">
    <name type="scientific">Aneurinibacillus aneurinilyticus ATCC 12856</name>
    <dbReference type="NCBI Taxonomy" id="649747"/>
    <lineage>
        <taxon>Bacteria</taxon>
        <taxon>Bacillati</taxon>
        <taxon>Bacillota</taxon>
        <taxon>Bacilli</taxon>
        <taxon>Bacillales</taxon>
        <taxon>Paenibacillaceae</taxon>
        <taxon>Aneurinibacillus group</taxon>
        <taxon>Aneurinibacillus</taxon>
    </lineage>
</organism>
<evidence type="ECO:0000313" key="5">
    <source>
        <dbReference type="Proteomes" id="UP000016511"/>
    </source>
</evidence>
<dbReference type="STRING" id="649747.HMPREF0083_03105"/>
<dbReference type="eggNOG" id="COG1131">
    <property type="taxonomic scope" value="Bacteria"/>
</dbReference>